<dbReference type="PROSITE" id="PS51842">
    <property type="entry name" value="IF_ROD_2"/>
    <property type="match status" value="1"/>
</dbReference>
<feature type="compositionally biased region" description="Low complexity" evidence="5">
    <location>
        <begin position="65"/>
        <end position="81"/>
    </location>
</feature>
<protein>
    <recommendedName>
        <fullName evidence="6">IF rod domain-containing protein</fullName>
    </recommendedName>
</protein>
<evidence type="ECO:0000313" key="8">
    <source>
        <dbReference type="Proteomes" id="UP001162483"/>
    </source>
</evidence>
<keyword evidence="1 3" id="KW-0403">Intermediate filament</keyword>
<keyword evidence="8" id="KW-1185">Reference proteome</keyword>
<dbReference type="PROSITE" id="PS00226">
    <property type="entry name" value="IF_ROD_1"/>
    <property type="match status" value="1"/>
</dbReference>
<dbReference type="Proteomes" id="UP001162483">
    <property type="component" value="Unassembled WGS sequence"/>
</dbReference>
<evidence type="ECO:0000256" key="2">
    <source>
        <dbReference type="ARBA" id="ARBA00023054"/>
    </source>
</evidence>
<evidence type="ECO:0000256" key="3">
    <source>
        <dbReference type="RuleBase" id="RU000685"/>
    </source>
</evidence>
<sequence length="81" mass="9186">MQLAQIQELIQKVEAELANIRCEIESQSQEYKILLDIKARLEQEINTYRNLLDGQGIQTPKGSHDYSSSSHYSSGSQSDKT</sequence>
<reference evidence="7" key="1">
    <citation type="submission" date="2023-05" db="EMBL/GenBank/DDBJ databases">
        <authorList>
            <person name="Stuckert A."/>
        </authorList>
    </citation>
    <scope>NUCLEOTIDE SEQUENCE</scope>
</reference>
<evidence type="ECO:0000256" key="4">
    <source>
        <dbReference type="SAM" id="Coils"/>
    </source>
</evidence>
<dbReference type="SUPFAM" id="SSF64593">
    <property type="entry name" value="Intermediate filament protein, coiled coil region"/>
    <property type="match status" value="1"/>
</dbReference>
<evidence type="ECO:0000313" key="7">
    <source>
        <dbReference type="EMBL" id="CAI9569807.1"/>
    </source>
</evidence>
<dbReference type="PANTHER" id="PTHR23239:SF391">
    <property type="entry name" value="KERATIN, TYPE I CYTOSKELETAL 15"/>
    <property type="match status" value="1"/>
</dbReference>
<evidence type="ECO:0000259" key="6">
    <source>
        <dbReference type="PROSITE" id="PS51842"/>
    </source>
</evidence>
<evidence type="ECO:0000256" key="5">
    <source>
        <dbReference type="SAM" id="MobiDB-lite"/>
    </source>
</evidence>
<dbReference type="Gene3D" id="1.20.5.170">
    <property type="match status" value="1"/>
</dbReference>
<dbReference type="InterPro" id="IPR002957">
    <property type="entry name" value="Keratin_I"/>
</dbReference>
<evidence type="ECO:0000256" key="1">
    <source>
        <dbReference type="ARBA" id="ARBA00022754"/>
    </source>
</evidence>
<feature type="domain" description="IF rod" evidence="6">
    <location>
        <begin position="1"/>
        <end position="59"/>
    </location>
</feature>
<proteinExistence type="inferred from homology"/>
<gene>
    <name evidence="7" type="ORF">SPARVUS_LOCUS6982362</name>
</gene>
<organism evidence="7 8">
    <name type="scientific">Staurois parvus</name>
    <dbReference type="NCBI Taxonomy" id="386267"/>
    <lineage>
        <taxon>Eukaryota</taxon>
        <taxon>Metazoa</taxon>
        <taxon>Chordata</taxon>
        <taxon>Craniata</taxon>
        <taxon>Vertebrata</taxon>
        <taxon>Euteleostomi</taxon>
        <taxon>Amphibia</taxon>
        <taxon>Batrachia</taxon>
        <taxon>Anura</taxon>
        <taxon>Neobatrachia</taxon>
        <taxon>Ranoidea</taxon>
        <taxon>Ranidae</taxon>
        <taxon>Staurois</taxon>
    </lineage>
</organism>
<dbReference type="EMBL" id="CATNWA010014268">
    <property type="protein sequence ID" value="CAI9569807.1"/>
    <property type="molecule type" value="Genomic_DNA"/>
</dbReference>
<keyword evidence="2 4" id="KW-0175">Coiled coil</keyword>
<name>A0ABN9DFC3_9NEOB</name>
<comment type="caution">
    <text evidence="7">The sequence shown here is derived from an EMBL/GenBank/DDBJ whole genome shotgun (WGS) entry which is preliminary data.</text>
</comment>
<feature type="region of interest" description="Disordered" evidence="5">
    <location>
        <begin position="53"/>
        <end position="81"/>
    </location>
</feature>
<dbReference type="Pfam" id="PF00038">
    <property type="entry name" value="Filament"/>
    <property type="match status" value="1"/>
</dbReference>
<dbReference type="InterPro" id="IPR039008">
    <property type="entry name" value="IF_rod_dom"/>
</dbReference>
<comment type="similarity">
    <text evidence="3">Belongs to the intermediate filament family.</text>
</comment>
<dbReference type="InterPro" id="IPR018039">
    <property type="entry name" value="IF_conserved"/>
</dbReference>
<feature type="non-terminal residue" evidence="7">
    <location>
        <position position="81"/>
    </location>
</feature>
<dbReference type="PANTHER" id="PTHR23239">
    <property type="entry name" value="INTERMEDIATE FILAMENT"/>
    <property type="match status" value="1"/>
</dbReference>
<feature type="coiled-coil region" evidence="4">
    <location>
        <begin position="3"/>
        <end position="51"/>
    </location>
</feature>
<accession>A0ABN9DFC3</accession>